<dbReference type="InterPro" id="IPR027165">
    <property type="entry name" value="CND3"/>
</dbReference>
<evidence type="ECO:0000313" key="3">
    <source>
        <dbReference type="Proteomes" id="UP000192578"/>
    </source>
</evidence>
<keyword evidence="3" id="KW-1185">Reference proteome</keyword>
<accession>A0A9X6NBL5</accession>
<protein>
    <submittedName>
        <fullName evidence="2">Uncharacterized protein</fullName>
    </submittedName>
</protein>
<feature type="region of interest" description="Disordered" evidence="1">
    <location>
        <begin position="1"/>
        <end position="21"/>
    </location>
</feature>
<name>A0A9X6NBL5_HYPEX</name>
<sequence length="421" mass="47514">MAHMEKRLKSSHHRSRQTKPLPDNVAELISDQFSVMWTAHSDKTKDDAVNSLRGQLRMICGDCTISRYLVRELANAMIPRIFAVLLMPAALKNPVKPSKDRLLEQYLQMMHRMAKLLYMMYSADITEAGVTSQLDRFERGAAIRIIYEIARRMGAGKWEIRYRLMQFLTFIIEECDRDDVLLQCLVPDGAEQKDVVKAQILLRAYDSKMDVAALAMKAIGHYQTDEKTTKSKAFSVLFFRMQESDAESVRLAATKVIAVCSTSAPAICRRVLDKSSEVRVAAYGILGEKTAPKIFTPQLRAFLLQAGLNHQSDAVRAAALVCLNKWRVITFSDKEVEQGLNVDSPKLFSFDDLLSSKSTAHHPKLSSRKQLTIEDVFNGQPFPQEESAEIRARSSRRSQSLVSTRGWCSVTFTPLDDSMVP</sequence>
<dbReference type="SUPFAM" id="SSF48371">
    <property type="entry name" value="ARM repeat"/>
    <property type="match status" value="1"/>
</dbReference>
<dbReference type="PANTHER" id="PTHR14418">
    <property type="entry name" value="CONDENSIN COMPLEX SUBUNIT 3-RELATED"/>
    <property type="match status" value="1"/>
</dbReference>
<dbReference type="PANTHER" id="PTHR14418:SF5">
    <property type="entry name" value="CONDENSIN COMPLEX SUBUNIT 3"/>
    <property type="match status" value="1"/>
</dbReference>
<dbReference type="Proteomes" id="UP000192578">
    <property type="component" value="Unassembled WGS sequence"/>
</dbReference>
<reference evidence="3" key="1">
    <citation type="submission" date="2017-01" db="EMBL/GenBank/DDBJ databases">
        <title>Comparative genomics of anhydrobiosis in the tardigrade Hypsibius dujardini.</title>
        <authorList>
            <person name="Yoshida Y."/>
            <person name="Koutsovoulos G."/>
            <person name="Laetsch D."/>
            <person name="Stevens L."/>
            <person name="Kumar S."/>
            <person name="Horikawa D."/>
            <person name="Ishino K."/>
            <person name="Komine S."/>
            <person name="Tomita M."/>
            <person name="Blaxter M."/>
            <person name="Arakawa K."/>
        </authorList>
    </citation>
    <scope>NUCLEOTIDE SEQUENCE [LARGE SCALE GENOMIC DNA]</scope>
    <source>
        <strain evidence="3">Z151</strain>
    </source>
</reference>
<dbReference type="Gene3D" id="1.25.10.10">
    <property type="entry name" value="Leucine-rich Repeat Variant"/>
    <property type="match status" value="1"/>
</dbReference>
<evidence type="ECO:0000256" key="1">
    <source>
        <dbReference type="SAM" id="MobiDB-lite"/>
    </source>
</evidence>
<dbReference type="InterPro" id="IPR011989">
    <property type="entry name" value="ARM-like"/>
</dbReference>
<organism evidence="2 3">
    <name type="scientific">Hypsibius exemplaris</name>
    <name type="common">Freshwater tardigrade</name>
    <dbReference type="NCBI Taxonomy" id="2072580"/>
    <lineage>
        <taxon>Eukaryota</taxon>
        <taxon>Metazoa</taxon>
        <taxon>Ecdysozoa</taxon>
        <taxon>Tardigrada</taxon>
        <taxon>Eutardigrada</taxon>
        <taxon>Parachela</taxon>
        <taxon>Hypsibioidea</taxon>
        <taxon>Hypsibiidae</taxon>
        <taxon>Hypsibius</taxon>
    </lineage>
</organism>
<comment type="caution">
    <text evidence="2">The sequence shown here is derived from an EMBL/GenBank/DDBJ whole genome shotgun (WGS) entry which is preliminary data.</text>
</comment>
<gene>
    <name evidence="2" type="ORF">BV898_15481</name>
</gene>
<dbReference type="EMBL" id="MTYJ01000210">
    <property type="protein sequence ID" value="OWA50980.1"/>
    <property type="molecule type" value="Genomic_DNA"/>
</dbReference>
<dbReference type="OrthoDB" id="27187at2759"/>
<dbReference type="InterPro" id="IPR016024">
    <property type="entry name" value="ARM-type_fold"/>
</dbReference>
<dbReference type="AlphaFoldDB" id="A0A9X6NBL5"/>
<proteinExistence type="predicted"/>
<evidence type="ECO:0000313" key="2">
    <source>
        <dbReference type="EMBL" id="OWA50980.1"/>
    </source>
</evidence>
<dbReference type="GO" id="GO:0000793">
    <property type="term" value="C:condensed chromosome"/>
    <property type="evidence" value="ECO:0007669"/>
    <property type="project" value="TreeGrafter"/>
</dbReference>
<dbReference type="GO" id="GO:0000796">
    <property type="term" value="C:condensin complex"/>
    <property type="evidence" value="ECO:0007669"/>
    <property type="project" value="InterPro"/>
</dbReference>
<dbReference type="GO" id="GO:0007076">
    <property type="term" value="P:mitotic chromosome condensation"/>
    <property type="evidence" value="ECO:0007669"/>
    <property type="project" value="InterPro"/>
</dbReference>